<sequence length="165" mass="19177">METGLKGNLKSIVFLIGILTIGNYGLDAADYIHTKFDDSKQFKKQIKKDEEIIGNTYSRGVYWGEENAEQATMENEKNITDRAELRQLAIRYLNSREHDFVCYGPSDEECDEMPTPDDIKTKWIKPKYGPEELQLKAFQSGFIDGFIEYYIYNQQSFFDSLKNPE</sequence>
<evidence type="ECO:0000313" key="1">
    <source>
        <dbReference type="EMBL" id="AEI39808.1"/>
    </source>
</evidence>
<reference evidence="1 2" key="2">
    <citation type="journal article" date="2013" name="Genome Announc.">
        <title>Genome Sequence of Growth-Improving Paenibacillus mucilaginosus Strain KNP414.</title>
        <authorList>
            <person name="Lu J.J."/>
            <person name="Wang J.F."/>
            <person name="Hu X.F."/>
        </authorList>
    </citation>
    <scope>NUCLEOTIDE SEQUENCE [LARGE SCALE GENOMIC DNA]</scope>
    <source>
        <strain evidence="1 2">KNP414</strain>
    </source>
</reference>
<evidence type="ECO:0000313" key="2">
    <source>
        <dbReference type="Proteomes" id="UP000006620"/>
    </source>
</evidence>
<dbReference type="PATRIC" id="fig|1036673.3.peg.1077"/>
<organism evidence="1 2">
    <name type="scientific">Paenibacillus mucilaginosus (strain KNP414)</name>
    <dbReference type="NCBI Taxonomy" id="1036673"/>
    <lineage>
        <taxon>Bacteria</taxon>
        <taxon>Bacillati</taxon>
        <taxon>Bacillota</taxon>
        <taxon>Bacilli</taxon>
        <taxon>Bacillales</taxon>
        <taxon>Paenibacillaceae</taxon>
        <taxon>Paenibacillus</taxon>
    </lineage>
</organism>
<dbReference type="KEGG" id="pms:KNP414_01243"/>
<dbReference type="EMBL" id="CP002869">
    <property type="protein sequence ID" value="AEI39808.1"/>
    <property type="molecule type" value="Genomic_DNA"/>
</dbReference>
<dbReference type="HOGENOM" id="CLU_1609192_0_0_9"/>
<protein>
    <submittedName>
        <fullName evidence="1">Uncharacterized protein</fullName>
    </submittedName>
</protein>
<reference evidence="2" key="1">
    <citation type="submission" date="2011-06" db="EMBL/GenBank/DDBJ databases">
        <title>Complete genome sequence of Paenibacillus mucilaginosus KNP414.</title>
        <authorList>
            <person name="Wang J."/>
            <person name="Hu S."/>
            <person name="Hu X."/>
            <person name="Zhang B."/>
            <person name="Dong D."/>
            <person name="Zhang S."/>
            <person name="Zhao K."/>
            <person name="Wu D."/>
        </authorList>
    </citation>
    <scope>NUCLEOTIDE SEQUENCE [LARGE SCALE GENOMIC DNA]</scope>
    <source>
        <strain evidence="2">KNP414</strain>
    </source>
</reference>
<name>F8FHA6_PAEMK</name>
<proteinExistence type="predicted"/>
<dbReference type="Proteomes" id="UP000006620">
    <property type="component" value="Chromosome"/>
</dbReference>
<dbReference type="RefSeq" id="WP_013914970.1">
    <property type="nucleotide sequence ID" value="NC_015690.1"/>
</dbReference>
<gene>
    <name evidence="1" type="ordered locus">KNP414_01243</name>
</gene>
<accession>F8FHA6</accession>
<dbReference type="AlphaFoldDB" id="F8FHA6"/>